<dbReference type="GO" id="GO:0016787">
    <property type="term" value="F:hydrolase activity"/>
    <property type="evidence" value="ECO:0007669"/>
    <property type="project" value="UniProtKB-UniRule"/>
</dbReference>
<dbReference type="InterPro" id="IPR000160">
    <property type="entry name" value="GGDEF_dom"/>
</dbReference>
<dbReference type="Proteomes" id="UP000006028">
    <property type="component" value="Unassembled WGS sequence"/>
</dbReference>
<comment type="caution">
    <text evidence="5">The sequence shown here is derived from an EMBL/GenBank/DDBJ whole genome shotgun (WGS) entry which is preliminary data.</text>
</comment>
<protein>
    <recommendedName>
        <fullName evidence="1">Cyclic-di-AMP phosphodiesterase</fullName>
        <ecNumber evidence="1">3.1.4.-</ecNumber>
    </recommendedName>
</protein>
<sequence length="667" mass="72872">MRRKAGDLMKQKPRWTLEMLTASLAVLCGLLVLVLLIQRPTAWPALLALVVLWGAVVVLFRCQLRKWVARWMCGGSFEGSKLQFSLEPLSQPAALLSGETVLWYNAQFRTRLLNGQDALVSRVQKVLPGLDLQQCRKQEGQLLTLADGMWSVHSSTVPGDAESMTLLVLNEETALRKVEAEYKASRPGYLVFLVDGYDDVFGDMLDSERARLLEGINRTLEDMIGRGSGFLRRVASGRYIAVVEERQMEQFANRGYDVLDKIRALDPSVNLSLSIGIGRGAKTLREAQDMAVQALDMAQGRGGDQAAEMTPDGFTFYGGVSHGVEKRSKVRSRIVADQLVKLIKEADHVVIMGHRMSDLDAIGSAEGVLRICKICDVPAVIAVRRDATLAGSLIDALCRAGQKDDFIDPKDALPIISKRTLCIVVDTYQVGLVESKDILEKCGKVAVIDHHRKGVGYIENPALVCHEPYSSSASELVTELLQYVGERDDKPNRVEAEGLLSGIMLDTRDFTLHTGVRTFEAAAALRRYGAETERVRQLFDVTMVEYNAKADLVEKARMYKNCAISVSGEVAPEARVAIAQAANDLLTIQGVDASFVAVQVGTGVNISARSLGAVNVQVIMESLGGGGHQTMAAAQLKHITPEAARARIEGAIDKYYASQKKGDVEGK</sequence>
<keyword evidence="2" id="KW-0464">Manganese</keyword>
<dbReference type="eggNOG" id="COG3887">
    <property type="taxonomic scope" value="Bacteria"/>
</dbReference>
<keyword evidence="2" id="KW-0479">Metal-binding</keyword>
<dbReference type="Gene3D" id="3.10.310.30">
    <property type="match status" value="1"/>
</dbReference>
<comment type="subcellular location">
    <subcellularLocation>
        <location evidence="1">Cell membrane</location>
    </subcellularLocation>
</comment>
<evidence type="ECO:0000256" key="1">
    <source>
        <dbReference type="PIRNR" id="PIRNR026583"/>
    </source>
</evidence>
<dbReference type="GO" id="GO:0046872">
    <property type="term" value="F:metal ion binding"/>
    <property type="evidence" value="ECO:0007669"/>
    <property type="project" value="UniProtKB-KW"/>
</dbReference>
<feature type="binding site" evidence="2">
    <location>
        <position position="506"/>
    </location>
    <ligand>
        <name>Mn(2+)</name>
        <dbReference type="ChEBI" id="CHEBI:29035"/>
        <label>2</label>
    </ligand>
</feature>
<evidence type="ECO:0000313" key="5">
    <source>
        <dbReference type="EMBL" id="EFQ07563.1"/>
    </source>
</evidence>
<feature type="transmembrane region" description="Helical" evidence="3">
    <location>
        <begin position="20"/>
        <end position="37"/>
    </location>
</feature>
<dbReference type="Pfam" id="PF02272">
    <property type="entry name" value="DHHA1"/>
    <property type="match status" value="1"/>
</dbReference>
<dbReference type="InterPro" id="IPR038763">
    <property type="entry name" value="DHH_sf"/>
</dbReference>
<feature type="binding site" evidence="2">
    <location>
        <position position="450"/>
    </location>
    <ligand>
        <name>Mn(2+)</name>
        <dbReference type="ChEBI" id="CHEBI:29035"/>
        <label>2</label>
    </ligand>
</feature>
<feature type="transmembrane region" description="Helical" evidence="3">
    <location>
        <begin position="43"/>
        <end position="62"/>
    </location>
</feature>
<dbReference type="InterPro" id="IPR014528">
    <property type="entry name" value="GdpP/PdeA"/>
</dbReference>
<dbReference type="Pfam" id="PF24898">
    <property type="entry name" value="GGDEF_GdpP"/>
    <property type="match status" value="1"/>
</dbReference>
<dbReference type="Pfam" id="PF01368">
    <property type="entry name" value="DHH"/>
    <property type="match status" value="1"/>
</dbReference>
<dbReference type="AlphaFoldDB" id="E2ZGX0"/>
<keyword evidence="1 3" id="KW-0472">Membrane</keyword>
<dbReference type="InterPro" id="IPR003156">
    <property type="entry name" value="DHHA1_dom"/>
</dbReference>
<dbReference type="InterPro" id="IPR051319">
    <property type="entry name" value="Oligoribo/pAp-PDE_c-di-AMP_PDE"/>
</dbReference>
<dbReference type="GO" id="GO:0106409">
    <property type="term" value="F:cyclic-di-AMP phosphodiesterase activity"/>
    <property type="evidence" value="ECO:0007669"/>
    <property type="project" value="RHEA"/>
</dbReference>
<keyword evidence="3" id="KW-1133">Transmembrane helix</keyword>
<dbReference type="HOGENOM" id="CLU_018278_0_0_9"/>
<evidence type="ECO:0000256" key="2">
    <source>
        <dbReference type="PIRSR" id="PIRSR026583-50"/>
    </source>
</evidence>
<dbReference type="GO" id="GO:0005886">
    <property type="term" value="C:plasma membrane"/>
    <property type="evidence" value="ECO:0007669"/>
    <property type="project" value="UniProtKB-SubCell"/>
</dbReference>
<feature type="binding site" evidence="2">
    <location>
        <position position="360"/>
    </location>
    <ligand>
        <name>Mn(2+)</name>
        <dbReference type="ChEBI" id="CHEBI:29035"/>
        <label>2</label>
    </ligand>
</feature>
<keyword evidence="1" id="KW-1003">Cell membrane</keyword>
<feature type="binding site" evidence="2">
    <location>
        <position position="426"/>
    </location>
    <ligand>
        <name>Mn(2+)</name>
        <dbReference type="ChEBI" id="CHEBI:29035"/>
        <label>1</label>
    </ligand>
</feature>
<dbReference type="PANTHER" id="PTHR47618:SF2">
    <property type="entry name" value="CYCLIC-DI-AMP PHOSPHODIESTERASE GDPP"/>
    <property type="match status" value="1"/>
</dbReference>
<dbReference type="EMBL" id="AECU01000083">
    <property type="protein sequence ID" value="EFQ07563.1"/>
    <property type="molecule type" value="Genomic_DNA"/>
</dbReference>
<feature type="binding site" evidence="2">
    <location>
        <position position="426"/>
    </location>
    <ligand>
        <name>Mn(2+)</name>
        <dbReference type="ChEBI" id="CHEBI:29035"/>
        <label>2</label>
    </ligand>
</feature>
<dbReference type="STRING" id="748224.HMPREF9436_00907"/>
<organism evidence="5 6">
    <name type="scientific">Faecalibacterium cf. prausnitzii KLE1255</name>
    <dbReference type="NCBI Taxonomy" id="748224"/>
    <lineage>
        <taxon>Bacteria</taxon>
        <taxon>Bacillati</taxon>
        <taxon>Bacillota</taxon>
        <taxon>Clostridia</taxon>
        <taxon>Eubacteriales</taxon>
        <taxon>Oscillospiraceae</taxon>
        <taxon>Faecalibacterium</taxon>
    </lineage>
</organism>
<dbReference type="PIRSF" id="PIRSF026583">
    <property type="entry name" value="YybT"/>
    <property type="match status" value="1"/>
</dbReference>
<dbReference type="EC" id="3.1.4.-" evidence="1"/>
<name>E2ZGX0_9FIRM</name>
<comment type="cofactor">
    <cofactor evidence="2">
        <name>Mn(2+)</name>
        <dbReference type="ChEBI" id="CHEBI:29035"/>
    </cofactor>
    <text evidence="2">For phosphodiesterase activity, probably binds 2 Mn(2+) per subunit.</text>
</comment>
<evidence type="ECO:0000313" key="6">
    <source>
        <dbReference type="Proteomes" id="UP000006028"/>
    </source>
</evidence>
<comment type="catalytic activity">
    <reaction evidence="1">
        <text>3',3'-c-di-AMP + H2O = 5'-O-phosphonoadenylyl-(3'-&gt;5')-adenosine + H(+)</text>
        <dbReference type="Rhea" id="RHEA:54420"/>
        <dbReference type="ChEBI" id="CHEBI:15377"/>
        <dbReference type="ChEBI" id="CHEBI:15378"/>
        <dbReference type="ChEBI" id="CHEBI:71500"/>
        <dbReference type="ChEBI" id="CHEBI:138171"/>
    </reaction>
</comment>
<comment type="similarity">
    <text evidence="1">Belongs to the GdpP/PdeA phosphodiesterase family.</text>
</comment>
<dbReference type="Gene3D" id="3.90.1640.10">
    <property type="entry name" value="inorganic pyrophosphatase (n-terminal core)"/>
    <property type="match status" value="1"/>
</dbReference>
<gene>
    <name evidence="5" type="ORF">HMPREF9436_00907</name>
</gene>
<comment type="function">
    <text evidence="1">Has phosphodiesterase (PDE) activity against cyclic-di-AMP (c-di-AMP).</text>
</comment>
<keyword evidence="1" id="KW-0378">Hydrolase</keyword>
<dbReference type="GO" id="GO:0003676">
    <property type="term" value="F:nucleic acid binding"/>
    <property type="evidence" value="ECO:0007669"/>
    <property type="project" value="UniProtKB-UniRule"/>
</dbReference>
<reference evidence="5 6" key="1">
    <citation type="submission" date="2010-08" db="EMBL/GenBank/DDBJ databases">
        <authorList>
            <person name="Weinstock G."/>
            <person name="Sodergren E."/>
            <person name="Clifton S."/>
            <person name="Fulton L."/>
            <person name="Fulton B."/>
            <person name="Courtney L."/>
            <person name="Fronick C."/>
            <person name="Harrison M."/>
            <person name="Strong C."/>
            <person name="Farmer C."/>
            <person name="Delahaunty K."/>
            <person name="Markovic C."/>
            <person name="Hall O."/>
            <person name="Minx P."/>
            <person name="Tomlinson C."/>
            <person name="Mitreva M."/>
            <person name="Hou S."/>
            <person name="Chen J."/>
            <person name="Wollam A."/>
            <person name="Pepin K.H."/>
            <person name="Johnson M."/>
            <person name="Bhonagiri V."/>
            <person name="Zhang X."/>
            <person name="Suruliraj S."/>
            <person name="Warren W."/>
            <person name="Chinwalla A."/>
            <person name="Mardis E.R."/>
            <person name="Wilson R.K."/>
        </authorList>
    </citation>
    <scope>NUCLEOTIDE SEQUENCE [LARGE SCALE GENOMIC DNA]</scope>
    <source>
        <strain evidence="5 6">KLE1255</strain>
    </source>
</reference>
<accession>E2ZGX0</accession>
<feature type="binding site" evidence="2">
    <location>
        <position position="354"/>
    </location>
    <ligand>
        <name>Mn(2+)</name>
        <dbReference type="ChEBI" id="CHEBI:29035"/>
        <label>1</label>
    </ligand>
</feature>
<proteinExistence type="inferred from homology"/>
<dbReference type="PANTHER" id="PTHR47618">
    <property type="entry name" value="BIFUNCTIONAL OLIGORIBONUCLEASE AND PAP PHOSPHATASE NRNA"/>
    <property type="match status" value="1"/>
</dbReference>
<keyword evidence="3" id="KW-0812">Transmembrane</keyword>
<feature type="domain" description="GGDEF" evidence="4">
    <location>
        <begin position="185"/>
        <end position="311"/>
    </location>
</feature>
<evidence type="ECO:0000259" key="4">
    <source>
        <dbReference type="PROSITE" id="PS50887"/>
    </source>
</evidence>
<dbReference type="SUPFAM" id="SSF64182">
    <property type="entry name" value="DHH phosphoesterases"/>
    <property type="match status" value="1"/>
</dbReference>
<dbReference type="PROSITE" id="PS50887">
    <property type="entry name" value="GGDEF"/>
    <property type="match status" value="1"/>
</dbReference>
<feature type="binding site" evidence="2">
    <location>
        <position position="358"/>
    </location>
    <ligand>
        <name>Mn(2+)</name>
        <dbReference type="ChEBI" id="CHEBI:29035"/>
        <label>1</label>
    </ligand>
</feature>
<dbReference type="InterPro" id="IPR001667">
    <property type="entry name" value="DDH_dom"/>
</dbReference>
<evidence type="ECO:0000256" key="3">
    <source>
        <dbReference type="SAM" id="Phobius"/>
    </source>
</evidence>
<dbReference type="BioCyc" id="FCF748224-HMP:GTSS-727-MONOMER"/>